<dbReference type="SUPFAM" id="SSF102848">
    <property type="entry name" value="NSFL1 (p97 ATPase) cofactor p47, SEP domain"/>
    <property type="match status" value="1"/>
</dbReference>
<name>A0ABS8WMZ4_DATST</name>
<sequence length="227" mass="25359">MSSLVQAQQALQDARRRTLQGETVPTSAPQPPESIVHNIIFWRNGFTVNDGPLRRLDDPENASFLESITKSECPRSWLTYPNAWGPRSRRNGRIPFQGVGRTLGSSSTPAASEPSSSAPTSTGPAASSVLDESHCHQPRFKSDWQMELAWLHTLISAKLLVTSVPLLMLQGQVTPGPINCKQLDFLLKYSGTQPKQLRKQDWGIQWLFKSSDELLPKRFLFSCVFLQ</sequence>
<evidence type="ECO:0000313" key="3">
    <source>
        <dbReference type="EMBL" id="MCE3051202.1"/>
    </source>
</evidence>
<dbReference type="InterPro" id="IPR012989">
    <property type="entry name" value="SEP_domain"/>
</dbReference>
<dbReference type="SMART" id="SM00553">
    <property type="entry name" value="SEP"/>
    <property type="match status" value="1"/>
</dbReference>
<feature type="compositionally biased region" description="Low complexity" evidence="1">
    <location>
        <begin position="1"/>
        <end position="12"/>
    </location>
</feature>
<keyword evidence="4" id="KW-1185">Reference proteome</keyword>
<dbReference type="PANTHER" id="PTHR23333:SF20">
    <property type="entry name" value="NSFL1 COFACTOR P47"/>
    <property type="match status" value="1"/>
</dbReference>
<dbReference type="InterPro" id="IPR036241">
    <property type="entry name" value="NSFL1C_SEP_dom_sf"/>
</dbReference>
<organism evidence="3 4">
    <name type="scientific">Datura stramonium</name>
    <name type="common">Jimsonweed</name>
    <name type="synonym">Common thornapple</name>
    <dbReference type="NCBI Taxonomy" id="4076"/>
    <lineage>
        <taxon>Eukaryota</taxon>
        <taxon>Viridiplantae</taxon>
        <taxon>Streptophyta</taxon>
        <taxon>Embryophyta</taxon>
        <taxon>Tracheophyta</taxon>
        <taxon>Spermatophyta</taxon>
        <taxon>Magnoliopsida</taxon>
        <taxon>eudicotyledons</taxon>
        <taxon>Gunneridae</taxon>
        <taxon>Pentapetalae</taxon>
        <taxon>asterids</taxon>
        <taxon>lamiids</taxon>
        <taxon>Solanales</taxon>
        <taxon>Solanaceae</taxon>
        <taxon>Solanoideae</taxon>
        <taxon>Datureae</taxon>
        <taxon>Datura</taxon>
    </lineage>
</organism>
<feature type="region of interest" description="Disordered" evidence="1">
    <location>
        <begin position="1"/>
        <end position="32"/>
    </location>
</feature>
<proteinExistence type="predicted"/>
<comment type="caution">
    <text evidence="3">The sequence shown here is derived from an EMBL/GenBank/DDBJ whole genome shotgun (WGS) entry which is preliminary data.</text>
</comment>
<feature type="region of interest" description="Disordered" evidence="1">
    <location>
        <begin position="89"/>
        <end position="129"/>
    </location>
</feature>
<evidence type="ECO:0000313" key="4">
    <source>
        <dbReference type="Proteomes" id="UP000823775"/>
    </source>
</evidence>
<dbReference type="Proteomes" id="UP000823775">
    <property type="component" value="Unassembled WGS sequence"/>
</dbReference>
<dbReference type="PROSITE" id="PS51399">
    <property type="entry name" value="SEP"/>
    <property type="match status" value="1"/>
</dbReference>
<dbReference type="Gene3D" id="3.30.420.210">
    <property type="entry name" value="SEP domain"/>
    <property type="match status" value="1"/>
</dbReference>
<dbReference type="Pfam" id="PF08059">
    <property type="entry name" value="SEP"/>
    <property type="match status" value="1"/>
</dbReference>
<evidence type="ECO:0000256" key="1">
    <source>
        <dbReference type="SAM" id="MobiDB-lite"/>
    </source>
</evidence>
<accession>A0ABS8WMZ4</accession>
<feature type="domain" description="SEP" evidence="2">
    <location>
        <begin position="34"/>
        <end position="108"/>
    </location>
</feature>
<dbReference type="EMBL" id="JACEIK010008265">
    <property type="protein sequence ID" value="MCE3051202.1"/>
    <property type="molecule type" value="Genomic_DNA"/>
</dbReference>
<reference evidence="3 4" key="1">
    <citation type="journal article" date="2021" name="BMC Genomics">
        <title>Datura genome reveals duplications of psychoactive alkaloid biosynthetic genes and high mutation rate following tissue culture.</title>
        <authorList>
            <person name="Rajewski A."/>
            <person name="Carter-House D."/>
            <person name="Stajich J."/>
            <person name="Litt A."/>
        </authorList>
    </citation>
    <scope>NUCLEOTIDE SEQUENCE [LARGE SCALE GENOMIC DNA]</scope>
    <source>
        <strain evidence="3">AR-01</strain>
    </source>
</reference>
<dbReference type="PANTHER" id="PTHR23333">
    <property type="entry name" value="UBX DOMAIN CONTAINING PROTEIN"/>
    <property type="match status" value="1"/>
</dbReference>
<gene>
    <name evidence="3" type="primary">PUX3_3</name>
    <name evidence="3" type="ORF">HAX54_049110</name>
</gene>
<feature type="compositionally biased region" description="Low complexity" evidence="1">
    <location>
        <begin position="105"/>
        <end position="128"/>
    </location>
</feature>
<evidence type="ECO:0000259" key="2">
    <source>
        <dbReference type="PROSITE" id="PS51399"/>
    </source>
</evidence>
<protein>
    <submittedName>
        <fullName evidence="3">Plant UBX domain-containing protein 3</fullName>
    </submittedName>
</protein>